<protein>
    <recommendedName>
        <fullName evidence="2">DUF6534 domain-containing protein</fullName>
    </recommendedName>
</protein>
<keyword evidence="1" id="KW-0812">Transmembrane</keyword>
<feature type="transmembrane region" description="Helical" evidence="1">
    <location>
        <begin position="198"/>
        <end position="222"/>
    </location>
</feature>
<dbReference type="VEuPathDB" id="FungiDB:BD410DRAFT_255091"/>
<dbReference type="Pfam" id="PF20152">
    <property type="entry name" value="DUF6534"/>
    <property type="match status" value="1"/>
</dbReference>
<dbReference type="Proteomes" id="UP000294933">
    <property type="component" value="Unassembled WGS sequence"/>
</dbReference>
<feature type="domain" description="DUF6534" evidence="2">
    <location>
        <begin position="166"/>
        <end position="252"/>
    </location>
</feature>
<keyword evidence="1" id="KW-0472">Membrane</keyword>
<feature type="transmembrane region" description="Helical" evidence="1">
    <location>
        <begin position="164"/>
        <end position="186"/>
    </location>
</feature>
<name>A0A4Y7QMU8_9AGAM</name>
<evidence type="ECO:0000313" key="4">
    <source>
        <dbReference type="Proteomes" id="UP000294933"/>
    </source>
</evidence>
<feature type="transmembrane region" description="Helical" evidence="1">
    <location>
        <begin position="228"/>
        <end position="248"/>
    </location>
</feature>
<organism evidence="3 4">
    <name type="scientific">Rickenella mellea</name>
    <dbReference type="NCBI Taxonomy" id="50990"/>
    <lineage>
        <taxon>Eukaryota</taxon>
        <taxon>Fungi</taxon>
        <taxon>Dikarya</taxon>
        <taxon>Basidiomycota</taxon>
        <taxon>Agaricomycotina</taxon>
        <taxon>Agaricomycetes</taxon>
        <taxon>Hymenochaetales</taxon>
        <taxon>Rickenellaceae</taxon>
        <taxon>Rickenella</taxon>
    </lineage>
</organism>
<reference evidence="3 4" key="1">
    <citation type="submission" date="2018-06" db="EMBL/GenBank/DDBJ databases">
        <title>A transcriptomic atlas of mushroom development highlights an independent origin of complex multicellularity.</title>
        <authorList>
            <consortium name="DOE Joint Genome Institute"/>
            <person name="Krizsan K."/>
            <person name="Almasi E."/>
            <person name="Merenyi Z."/>
            <person name="Sahu N."/>
            <person name="Viragh M."/>
            <person name="Koszo T."/>
            <person name="Mondo S."/>
            <person name="Kiss B."/>
            <person name="Balint B."/>
            <person name="Kues U."/>
            <person name="Barry K."/>
            <person name="Hegedus J.C."/>
            <person name="Henrissat B."/>
            <person name="Johnson J."/>
            <person name="Lipzen A."/>
            <person name="Ohm R."/>
            <person name="Nagy I."/>
            <person name="Pangilinan J."/>
            <person name="Yan J."/>
            <person name="Xiong Y."/>
            <person name="Grigoriev I.V."/>
            <person name="Hibbett D.S."/>
            <person name="Nagy L.G."/>
        </authorList>
    </citation>
    <scope>NUCLEOTIDE SEQUENCE [LARGE SCALE GENOMIC DNA]</scope>
    <source>
        <strain evidence="3 4">SZMC22713</strain>
    </source>
</reference>
<feature type="transmembrane region" description="Helical" evidence="1">
    <location>
        <begin position="85"/>
        <end position="111"/>
    </location>
</feature>
<dbReference type="AlphaFoldDB" id="A0A4Y7QMU8"/>
<dbReference type="PANTHER" id="PTHR40465">
    <property type="entry name" value="CHROMOSOME 1, WHOLE GENOME SHOTGUN SEQUENCE"/>
    <property type="match status" value="1"/>
</dbReference>
<dbReference type="EMBL" id="ML170157">
    <property type="protein sequence ID" value="TDL28974.1"/>
    <property type="molecule type" value="Genomic_DNA"/>
</dbReference>
<accession>A0A4Y7QMU8</accession>
<sequence>MATPIGGIEALELNFWGLAVATALLGVSIFQGYVFFSHYNDSFRLRLFVGILLLLDLTTTLFYSFDVRTIVIVNWGQELNLRGTTLAMVGESAATLIVTFLTQLFFAFRVYQVDQNKRISPALIVLFAFLAIAAGMTRVHFMAVSNFEELTKAKYKVANACEGAFSAISDVLATIAMCMTFVHTAMISKRLDAVLKYLLLYTFNRGIIVTSAQILMVVLYLIAPQKFYWAPVHLCLGKLYVNTLLAMLNSRARLRLRLPGTFLIEESTKISVFDHSTQSAHHVPSAGVKNPQPSQVRLEEAVLVNMRT</sequence>
<keyword evidence="1" id="KW-1133">Transmembrane helix</keyword>
<dbReference type="OrthoDB" id="3214861at2759"/>
<proteinExistence type="predicted"/>
<dbReference type="STRING" id="50990.A0A4Y7QMU8"/>
<evidence type="ECO:0000313" key="3">
    <source>
        <dbReference type="EMBL" id="TDL28974.1"/>
    </source>
</evidence>
<gene>
    <name evidence="3" type="ORF">BD410DRAFT_255091</name>
</gene>
<keyword evidence="4" id="KW-1185">Reference proteome</keyword>
<feature type="transmembrane region" description="Helical" evidence="1">
    <location>
        <begin position="15"/>
        <end position="35"/>
    </location>
</feature>
<evidence type="ECO:0000259" key="2">
    <source>
        <dbReference type="Pfam" id="PF20152"/>
    </source>
</evidence>
<feature type="transmembrane region" description="Helical" evidence="1">
    <location>
        <begin position="123"/>
        <end position="144"/>
    </location>
</feature>
<dbReference type="PANTHER" id="PTHR40465:SF1">
    <property type="entry name" value="DUF6534 DOMAIN-CONTAINING PROTEIN"/>
    <property type="match status" value="1"/>
</dbReference>
<evidence type="ECO:0000256" key="1">
    <source>
        <dbReference type="SAM" id="Phobius"/>
    </source>
</evidence>
<feature type="transmembrane region" description="Helical" evidence="1">
    <location>
        <begin position="47"/>
        <end position="65"/>
    </location>
</feature>
<dbReference type="InterPro" id="IPR045339">
    <property type="entry name" value="DUF6534"/>
</dbReference>